<gene>
    <name evidence="2" type="ORF">E2L08_04065</name>
</gene>
<dbReference type="PROSITE" id="PS51273">
    <property type="entry name" value="GATASE_TYPE_1"/>
    <property type="match status" value="1"/>
</dbReference>
<feature type="domain" description="Glutamine amidotransferase" evidence="1">
    <location>
        <begin position="75"/>
        <end position="176"/>
    </location>
</feature>
<comment type="caution">
    <text evidence="2">The sequence shown here is derived from an EMBL/GenBank/DDBJ whole genome shotgun (WGS) entry which is preliminary data.</text>
</comment>
<dbReference type="CDD" id="cd01741">
    <property type="entry name" value="GATase1_1"/>
    <property type="match status" value="1"/>
</dbReference>
<protein>
    <submittedName>
        <fullName evidence="2">Type 1 glutamine amidotransferase</fullName>
    </submittedName>
</protein>
<dbReference type="OrthoDB" id="7365442at2"/>
<dbReference type="GO" id="GO:0005829">
    <property type="term" value="C:cytosol"/>
    <property type="evidence" value="ECO:0007669"/>
    <property type="project" value="TreeGrafter"/>
</dbReference>
<evidence type="ECO:0000259" key="1">
    <source>
        <dbReference type="Pfam" id="PF00117"/>
    </source>
</evidence>
<proteinExistence type="predicted"/>
<dbReference type="InterPro" id="IPR029062">
    <property type="entry name" value="Class_I_gatase-like"/>
</dbReference>
<dbReference type="PANTHER" id="PTHR42695:SF5">
    <property type="entry name" value="GLUTAMINE AMIDOTRANSFERASE YLR126C-RELATED"/>
    <property type="match status" value="1"/>
</dbReference>
<evidence type="ECO:0000313" key="2">
    <source>
        <dbReference type="EMBL" id="TDL81995.1"/>
    </source>
</evidence>
<dbReference type="InterPro" id="IPR017926">
    <property type="entry name" value="GATASE"/>
</dbReference>
<reference evidence="2 3" key="1">
    <citation type="submission" date="2019-03" db="EMBL/GenBank/DDBJ databases">
        <title>Primorskyibacter sp. SS33 isolated from sediments.</title>
        <authorList>
            <person name="Xunke S."/>
        </authorList>
    </citation>
    <scope>NUCLEOTIDE SEQUENCE [LARGE SCALE GENOMIC DNA]</scope>
    <source>
        <strain evidence="2 3">SS33</strain>
    </source>
</reference>
<dbReference type="Proteomes" id="UP000295701">
    <property type="component" value="Unassembled WGS sequence"/>
</dbReference>
<keyword evidence="2" id="KW-0315">Glutamine amidotransferase</keyword>
<organism evidence="2 3">
    <name type="scientific">Palleronia sediminis</name>
    <dbReference type="NCBI Taxonomy" id="2547833"/>
    <lineage>
        <taxon>Bacteria</taxon>
        <taxon>Pseudomonadati</taxon>
        <taxon>Pseudomonadota</taxon>
        <taxon>Alphaproteobacteria</taxon>
        <taxon>Rhodobacterales</taxon>
        <taxon>Roseobacteraceae</taxon>
        <taxon>Palleronia</taxon>
    </lineage>
</organism>
<sequence length="230" mass="24825">MRLGLLQCGHTAPELAADHGGYPEMYARLLGPGFDWSVYPVCDGVFPEGPRAAQGWLISGSRAGAYEAHDWIPPLEALIRDIVAARVPLVGICFGHQIIAQALGGRVEKFAGGWAVGRRRYEWDGAQVHLNAWHQDQVTRLPEGARVTASNGFTRYAGFRVGDRVETLQPHPEFSPDIIARMTELRGATVPPEMRAQAVADAALPVDGAAAGARLAAFFRATDDMERAGA</sequence>
<dbReference type="PANTHER" id="PTHR42695">
    <property type="entry name" value="GLUTAMINE AMIDOTRANSFERASE YLR126C-RELATED"/>
    <property type="match status" value="1"/>
</dbReference>
<evidence type="ECO:0000313" key="3">
    <source>
        <dbReference type="Proteomes" id="UP000295701"/>
    </source>
</evidence>
<dbReference type="Pfam" id="PF00117">
    <property type="entry name" value="GATase"/>
    <property type="match status" value="1"/>
</dbReference>
<dbReference type="SUPFAM" id="SSF52317">
    <property type="entry name" value="Class I glutamine amidotransferase-like"/>
    <property type="match status" value="1"/>
</dbReference>
<name>A0A4R6AFM3_9RHOB</name>
<keyword evidence="2" id="KW-0808">Transferase</keyword>
<dbReference type="GO" id="GO:0016740">
    <property type="term" value="F:transferase activity"/>
    <property type="evidence" value="ECO:0007669"/>
    <property type="project" value="UniProtKB-KW"/>
</dbReference>
<accession>A0A4R6AFM3</accession>
<dbReference type="EMBL" id="SNAA01000003">
    <property type="protein sequence ID" value="TDL81995.1"/>
    <property type="molecule type" value="Genomic_DNA"/>
</dbReference>
<dbReference type="InterPro" id="IPR044992">
    <property type="entry name" value="ChyE-like"/>
</dbReference>
<keyword evidence="3" id="KW-1185">Reference proteome</keyword>
<dbReference type="AlphaFoldDB" id="A0A4R6AFM3"/>
<dbReference type="Gene3D" id="3.40.50.880">
    <property type="match status" value="1"/>
</dbReference>